<name>A0A1H5PAN8_9ACTN</name>
<keyword evidence="3" id="KW-1185">Reference proteome</keyword>
<dbReference type="SUPFAM" id="SSF56399">
    <property type="entry name" value="ADP-ribosylation"/>
    <property type="match status" value="1"/>
</dbReference>
<dbReference type="PROSITE" id="PS51996">
    <property type="entry name" value="TR_MART"/>
    <property type="match status" value="1"/>
</dbReference>
<evidence type="ECO:0000313" key="3">
    <source>
        <dbReference type="Proteomes" id="UP000181980"/>
    </source>
</evidence>
<sequence>MSIAAIDIAELAGLVTALENAAENIATRRGDLSRELTDVYLPSTELNRLDAVEGWIDDELPGLRRRLALARHIEAQTPGPQAFVQLDESTIPTATPEEARERADRAAELLEDYDDGDPPQELVDLLAENATDPYFAHQLATQVSPEEVADFVVGASSTRRQMAGATMPGDVEDVERFDDAYEATLDGLGAAYGTATQGTGDLALPDDYAASWSSAITEESPEVLGQASALGLVISRGTFSADFLTTVATDVYEYERELDEDDMWWKRAHSEMGANGYGAIDPVHGDDEGAPTGYTEYYDPLAGIMSAVGRNPEAGHALFGTGTFTYIEAGDESGMVNEFLEYVLAKRKWPVDDGAGADAAIAAAITPYEGGSTMSTSIAADAHEILTIKAAEIEESREDSNPISDIGHLILDGLGLIPILGEPVDAINALWYAAEGNAVDAGLSAAGMIPFMGWGATGGRWTRRALNADELASLRQTDGLDELPEGFDGIARADDLHVDLSETDRLALDDYTGDGYFDMNAALRSPGADIPAGLQGRIDRVSDALANLPAHPGTTYRGTDLNDSQLANYEPGEVVTERGFTSTSTDPDVADTDFDGNTYFIVEGRSGRDVAPYSDVSHESEILFNTGTEFEVLDKVFDEDMGKWVIRLREAP</sequence>
<evidence type="ECO:0000313" key="2">
    <source>
        <dbReference type="EMBL" id="SEF10664.1"/>
    </source>
</evidence>
<dbReference type="Pfam" id="PF03496">
    <property type="entry name" value="ADPrib_exo_Tox"/>
    <property type="match status" value="1"/>
</dbReference>
<gene>
    <name evidence="2" type="ORF">SAMN04488561_3968</name>
</gene>
<dbReference type="CDD" id="cd20745">
    <property type="entry name" value="FIX_RhsA_AHH_HNH-like"/>
    <property type="match status" value="1"/>
</dbReference>
<dbReference type="Gene3D" id="3.90.176.10">
    <property type="entry name" value="Toxin ADP-ribosyltransferase, Chain A, domain 1"/>
    <property type="match status" value="1"/>
</dbReference>
<proteinExistence type="predicted"/>
<dbReference type="GO" id="GO:0016740">
    <property type="term" value="F:transferase activity"/>
    <property type="evidence" value="ECO:0007669"/>
    <property type="project" value="UniProtKB-KW"/>
</dbReference>
<keyword evidence="2" id="KW-0808">Transferase</keyword>
<dbReference type="RefSeq" id="WP_069109756.1">
    <property type="nucleotide sequence ID" value="NZ_FNUC01000004.1"/>
</dbReference>
<reference evidence="3" key="1">
    <citation type="submission" date="2016-10" db="EMBL/GenBank/DDBJ databases">
        <authorList>
            <person name="Varghese N."/>
            <person name="Submissions S."/>
        </authorList>
    </citation>
    <scope>NUCLEOTIDE SEQUENCE [LARGE SCALE GENOMIC DNA]</scope>
    <source>
        <strain evidence="3">DSM 45237</strain>
    </source>
</reference>
<dbReference type="GO" id="GO:0005576">
    <property type="term" value="C:extracellular region"/>
    <property type="evidence" value="ECO:0007669"/>
    <property type="project" value="InterPro"/>
</dbReference>
<dbReference type="AlphaFoldDB" id="A0A1H5PAN8"/>
<dbReference type="InterPro" id="IPR003540">
    <property type="entry name" value="ADP-ribosyltransferase"/>
</dbReference>
<dbReference type="Proteomes" id="UP000181980">
    <property type="component" value="Unassembled WGS sequence"/>
</dbReference>
<feature type="domain" description="ADP ribosyltransferase" evidence="1">
    <location>
        <begin position="493"/>
        <end position="634"/>
    </location>
</feature>
<dbReference type="OrthoDB" id="4981820at2"/>
<organism evidence="2 3">
    <name type="scientific">Jiangella alba</name>
    <dbReference type="NCBI Taxonomy" id="561176"/>
    <lineage>
        <taxon>Bacteria</taxon>
        <taxon>Bacillati</taxon>
        <taxon>Actinomycetota</taxon>
        <taxon>Actinomycetes</taxon>
        <taxon>Jiangellales</taxon>
        <taxon>Jiangellaceae</taxon>
        <taxon>Jiangella</taxon>
    </lineage>
</organism>
<protein>
    <submittedName>
        <fullName evidence="2">ADP-ribosyltransferase exoenzyme</fullName>
    </submittedName>
</protein>
<evidence type="ECO:0000259" key="1">
    <source>
        <dbReference type="Pfam" id="PF03496"/>
    </source>
</evidence>
<dbReference type="STRING" id="561176.SAMN04488561_3968"/>
<dbReference type="EMBL" id="FNUC01000004">
    <property type="protein sequence ID" value="SEF10664.1"/>
    <property type="molecule type" value="Genomic_DNA"/>
</dbReference>
<accession>A0A1H5PAN8</accession>